<dbReference type="EMBL" id="BDIP01000489">
    <property type="protein sequence ID" value="GIQ81770.1"/>
    <property type="molecule type" value="Genomic_DNA"/>
</dbReference>
<protein>
    <submittedName>
        <fullName evidence="1">Uncharacterized protein</fullName>
    </submittedName>
</protein>
<gene>
    <name evidence="1" type="ORF">KIPB_002783</name>
</gene>
<dbReference type="Proteomes" id="UP000265618">
    <property type="component" value="Unassembled WGS sequence"/>
</dbReference>
<proteinExistence type="predicted"/>
<evidence type="ECO:0000313" key="1">
    <source>
        <dbReference type="EMBL" id="GIQ81770.1"/>
    </source>
</evidence>
<dbReference type="OrthoDB" id="533331at2759"/>
<evidence type="ECO:0000313" key="2">
    <source>
        <dbReference type="Proteomes" id="UP000265618"/>
    </source>
</evidence>
<accession>A0A9K3CSZ5</accession>
<dbReference type="AlphaFoldDB" id="A0A9K3CSZ5"/>
<keyword evidence="2" id="KW-1185">Reference proteome</keyword>
<name>A0A9K3CSZ5_9EUKA</name>
<reference evidence="1 2" key="1">
    <citation type="journal article" date="2018" name="PLoS ONE">
        <title>The draft genome of Kipferlia bialata reveals reductive genome evolution in fornicate parasites.</title>
        <authorList>
            <person name="Tanifuji G."/>
            <person name="Takabayashi S."/>
            <person name="Kume K."/>
            <person name="Takagi M."/>
            <person name="Nakayama T."/>
            <person name="Kamikawa R."/>
            <person name="Inagaki Y."/>
            <person name="Hashimoto T."/>
        </authorList>
    </citation>
    <scope>NUCLEOTIDE SEQUENCE [LARGE SCALE GENOMIC DNA]</scope>
    <source>
        <strain evidence="1">NY0173</strain>
    </source>
</reference>
<organism evidence="1 2">
    <name type="scientific">Kipferlia bialata</name>
    <dbReference type="NCBI Taxonomy" id="797122"/>
    <lineage>
        <taxon>Eukaryota</taxon>
        <taxon>Metamonada</taxon>
        <taxon>Carpediemonas-like organisms</taxon>
        <taxon>Kipferlia</taxon>
    </lineage>
</organism>
<comment type="caution">
    <text evidence="1">The sequence shown here is derived from an EMBL/GenBank/DDBJ whole genome shotgun (WGS) entry which is preliminary data.</text>
</comment>
<sequence length="157" mass="17119">MMKSGVPLSALDLAMFGIESHQALERALGTSLRNRFPTVCRAVGVECPPPREGHPLIKTAQRNKVLDYARALRGGLDMPTHKYLPYQVAALYQALQSMPSVYDGFTKEIEGRFSSIKEQANRRTAGANPVFVSEETAAWVSDVTVRVEAQVLGGVTG</sequence>